<dbReference type="EMBL" id="CP042829">
    <property type="protein sequence ID" value="QFG04054.1"/>
    <property type="molecule type" value="Genomic_DNA"/>
</dbReference>
<proteinExistence type="predicted"/>
<keyword evidence="3" id="KW-1185">Reference proteome</keyword>
<feature type="signal peptide" evidence="1">
    <location>
        <begin position="1"/>
        <end position="18"/>
    </location>
</feature>
<evidence type="ECO:0000313" key="3">
    <source>
        <dbReference type="Proteomes" id="UP000326331"/>
    </source>
</evidence>
<feature type="chain" id="PRO_5045343853" description="DUF1795 domain-containing protein" evidence="1">
    <location>
        <begin position="19"/>
        <end position="214"/>
    </location>
</feature>
<sequence>MTKWCSGALLMAAVVAGACRGGAGFDGAALDPFLCTADDLPGMFMEQTRGDFTPDDLGGLSRTPDERKAEYRAAGMEGGRFVFWKEALPRPPFPSPVNVVCQVLSFSSEAQAAAWVAALTADAEVIRDSGMLWAPMENASARELPGEHGRLFELAAREGDAKVRLFALHEARGRLVLSVFAGDRDGRTEAATALAIAASRDARLERDRATSASR</sequence>
<reference evidence="2 3" key="2">
    <citation type="submission" date="2019-10" db="EMBL/GenBank/DDBJ databases">
        <title>Thermopilla bonchosmolovskayae gen. nov., sp. nov., a moderately thermophilic Chloroflexi bacterium from a Chukotka hot spring (Arctic, Russia), representing a novel classis Thermopillaia, which include previously uncultivated lineage OLB14.</title>
        <authorList>
            <person name="Kochetkova T.V."/>
            <person name="Zayulina K.S."/>
            <person name="Zhigarkov V.S."/>
            <person name="Minaev N.V."/>
            <person name="Novikov A."/>
            <person name="Toshchakov S.V."/>
            <person name="Elcheninov A.G."/>
            <person name="Kublanov I.V."/>
        </authorList>
    </citation>
    <scope>NUCLEOTIDE SEQUENCE [LARGE SCALE GENOMIC DNA]</scope>
    <source>
        <strain evidence="2 3">3753O</strain>
    </source>
</reference>
<dbReference type="PROSITE" id="PS51257">
    <property type="entry name" value="PROKAR_LIPOPROTEIN"/>
    <property type="match status" value="1"/>
</dbReference>
<keyword evidence="1" id="KW-0732">Signal</keyword>
<reference evidence="2 3" key="1">
    <citation type="submission" date="2019-08" db="EMBL/GenBank/DDBJ databases">
        <authorList>
            <person name="Toschakov S.V."/>
        </authorList>
    </citation>
    <scope>NUCLEOTIDE SEQUENCE [LARGE SCALE GENOMIC DNA]</scope>
    <source>
        <strain evidence="2 3">3753O</strain>
    </source>
</reference>
<evidence type="ECO:0000256" key="1">
    <source>
        <dbReference type="SAM" id="SignalP"/>
    </source>
</evidence>
<protein>
    <recommendedName>
        <fullName evidence="4">DUF1795 domain-containing protein</fullName>
    </recommendedName>
</protein>
<organism evidence="2 3">
    <name type="scientific">Tepidiforma bonchosmolovskayae</name>
    <dbReference type="NCBI Taxonomy" id="2601677"/>
    <lineage>
        <taxon>Bacteria</taxon>
        <taxon>Bacillati</taxon>
        <taxon>Chloroflexota</taxon>
        <taxon>Tepidiformia</taxon>
        <taxon>Tepidiformales</taxon>
        <taxon>Tepidiformaceae</taxon>
        <taxon>Tepidiforma</taxon>
    </lineage>
</organism>
<evidence type="ECO:0008006" key="4">
    <source>
        <dbReference type="Google" id="ProtNLM"/>
    </source>
</evidence>
<name>A0ABX6C7X4_9CHLR</name>
<dbReference type="Proteomes" id="UP000326331">
    <property type="component" value="Chromosome"/>
</dbReference>
<evidence type="ECO:0000313" key="2">
    <source>
        <dbReference type="EMBL" id="QFG04054.1"/>
    </source>
</evidence>
<gene>
    <name evidence="2" type="ORF">Tbon_12440</name>
</gene>
<dbReference type="RefSeq" id="WP_158067996.1">
    <property type="nucleotide sequence ID" value="NZ_CP042829.1"/>
</dbReference>
<accession>A0ABX6C7X4</accession>